<evidence type="ECO:0008006" key="4">
    <source>
        <dbReference type="Google" id="ProtNLM"/>
    </source>
</evidence>
<evidence type="ECO:0000256" key="1">
    <source>
        <dbReference type="SAM" id="Coils"/>
    </source>
</evidence>
<proteinExistence type="predicted"/>
<dbReference type="EMBL" id="CP000481">
    <property type="protein sequence ID" value="ABK53349.1"/>
    <property type="molecule type" value="Genomic_DNA"/>
</dbReference>
<sequence>MELTEKLDEIVAHIEGARSVPMSASCIVNRGQLLAMLDELRELLPEELRRAQHILAERDQVIAEGRREAERIIEEALRERAQLVAESEIHRAAAEEAERLLDEARREAGEMRREVDDYIDTRLANFEIVLNKTLAAVLRGREKLHGKGELSGLTETTDDPPL</sequence>
<protein>
    <recommendedName>
        <fullName evidence="4">Vacuolar-type H+-ATPase subunit H</fullName>
    </recommendedName>
</protein>
<dbReference type="Proteomes" id="UP000008221">
    <property type="component" value="Chromosome"/>
</dbReference>
<dbReference type="KEGG" id="ace:Acel_1577"/>
<keyword evidence="3" id="KW-1185">Reference proteome</keyword>
<name>A0LV89_ACIC1</name>
<evidence type="ECO:0000313" key="2">
    <source>
        <dbReference type="EMBL" id="ABK53349.1"/>
    </source>
</evidence>
<dbReference type="HOGENOM" id="CLU_078484_2_1_11"/>
<feature type="coiled-coil region" evidence="1">
    <location>
        <begin position="66"/>
        <end position="121"/>
    </location>
</feature>
<dbReference type="PANTHER" id="PTHR38010">
    <property type="entry name" value="SLR0848 PROTEIN"/>
    <property type="match status" value="1"/>
</dbReference>
<keyword evidence="1" id="KW-0175">Coiled coil</keyword>
<dbReference type="InParanoid" id="A0LV89"/>
<gene>
    <name evidence="2" type="ordered locus">Acel_1577</name>
</gene>
<reference evidence="2 3" key="1">
    <citation type="journal article" date="2009" name="Genome Res.">
        <title>Complete genome of the cellulolytic thermophile Acidothermus cellulolyticus 11B provides insights into its ecophysiological and evolutionary adaptations.</title>
        <authorList>
            <person name="Barabote R.D."/>
            <person name="Xie G."/>
            <person name="Leu D.H."/>
            <person name="Normand P."/>
            <person name="Necsulea A."/>
            <person name="Daubin V."/>
            <person name="Medigue C."/>
            <person name="Adney W.S."/>
            <person name="Xu X.C."/>
            <person name="Lapidus A."/>
            <person name="Parales R.E."/>
            <person name="Detter C."/>
            <person name="Pujic P."/>
            <person name="Bruce D."/>
            <person name="Lavire C."/>
            <person name="Challacombe J.F."/>
            <person name="Brettin T.S."/>
            <person name="Berry A.M."/>
        </authorList>
    </citation>
    <scope>NUCLEOTIDE SEQUENCE [LARGE SCALE GENOMIC DNA]</scope>
    <source>
        <strain evidence="3">ATCC 43068 / DSM 8971 / 11B</strain>
    </source>
</reference>
<accession>A0LV89</accession>
<dbReference type="OrthoDB" id="3291843at2"/>
<dbReference type="AlphaFoldDB" id="A0LV89"/>
<dbReference type="RefSeq" id="WP_011720412.1">
    <property type="nucleotide sequence ID" value="NC_008578.1"/>
</dbReference>
<evidence type="ECO:0000313" key="3">
    <source>
        <dbReference type="Proteomes" id="UP000008221"/>
    </source>
</evidence>
<dbReference type="eggNOG" id="COG0711">
    <property type="taxonomic scope" value="Bacteria"/>
</dbReference>
<dbReference type="STRING" id="351607.Acel_1577"/>
<dbReference type="PANTHER" id="PTHR38010:SF1">
    <property type="entry name" value="SLR0848 PROTEIN"/>
    <property type="match status" value="1"/>
</dbReference>
<organism evidence="2 3">
    <name type="scientific">Acidothermus cellulolyticus (strain ATCC 43068 / DSM 8971 / 11B)</name>
    <dbReference type="NCBI Taxonomy" id="351607"/>
    <lineage>
        <taxon>Bacteria</taxon>
        <taxon>Bacillati</taxon>
        <taxon>Actinomycetota</taxon>
        <taxon>Actinomycetes</taxon>
        <taxon>Acidothermales</taxon>
        <taxon>Acidothermaceae</taxon>
        <taxon>Acidothermus</taxon>
    </lineage>
</organism>